<sequence length="110" mass="12010">MRKVFSLCLSVTMALLVIGECRAEEYDVVEPHAVLVGSIMVKGESVYLDDGEYQLLLINITDTTLEGLQVEVVGDYVIVNDEPALNVTSMDIYEGGDVPIEMDAEPDGKV</sequence>
<proteinExistence type="predicted"/>
<evidence type="ECO:0000313" key="3">
    <source>
        <dbReference type="Proteomes" id="UP000184694"/>
    </source>
</evidence>
<dbReference type="AlphaFoldDB" id="A0A1N6EBE8"/>
<name>A0A1N6EBE8_9BACT</name>
<protein>
    <submittedName>
        <fullName evidence="2">Uncharacterized protein</fullName>
    </submittedName>
</protein>
<dbReference type="RefSeq" id="WP_074215693.1">
    <property type="nucleotide sequence ID" value="NZ_FSRG01000003.1"/>
</dbReference>
<keyword evidence="1" id="KW-0732">Signal</keyword>
<evidence type="ECO:0000256" key="1">
    <source>
        <dbReference type="SAM" id="SignalP"/>
    </source>
</evidence>
<gene>
    <name evidence="2" type="ORF">SAMN02745161_0861</name>
</gene>
<feature type="signal peptide" evidence="1">
    <location>
        <begin position="1"/>
        <end position="23"/>
    </location>
</feature>
<dbReference type="EMBL" id="FSRG01000003">
    <property type="protein sequence ID" value="SIN80362.1"/>
    <property type="molecule type" value="Genomic_DNA"/>
</dbReference>
<feature type="chain" id="PRO_5012048662" evidence="1">
    <location>
        <begin position="24"/>
        <end position="110"/>
    </location>
</feature>
<dbReference type="OrthoDB" id="9907127at2"/>
<dbReference type="STRING" id="1121457.SAMN02745161_0861"/>
<organism evidence="2 3">
    <name type="scientific">Halodesulfovibrio marinisediminis DSM 17456</name>
    <dbReference type="NCBI Taxonomy" id="1121457"/>
    <lineage>
        <taxon>Bacteria</taxon>
        <taxon>Pseudomonadati</taxon>
        <taxon>Thermodesulfobacteriota</taxon>
        <taxon>Desulfovibrionia</taxon>
        <taxon>Desulfovibrionales</taxon>
        <taxon>Desulfovibrionaceae</taxon>
        <taxon>Halodesulfovibrio</taxon>
    </lineage>
</organism>
<accession>A0A1N6EBE8</accession>
<reference evidence="3" key="1">
    <citation type="submission" date="2016-11" db="EMBL/GenBank/DDBJ databases">
        <authorList>
            <person name="Varghese N."/>
            <person name="Submissions S."/>
        </authorList>
    </citation>
    <scope>NUCLEOTIDE SEQUENCE [LARGE SCALE GENOMIC DNA]</scope>
    <source>
        <strain evidence="3">DSM 17456</strain>
    </source>
</reference>
<evidence type="ECO:0000313" key="2">
    <source>
        <dbReference type="EMBL" id="SIN80362.1"/>
    </source>
</evidence>
<keyword evidence="3" id="KW-1185">Reference proteome</keyword>
<dbReference type="Proteomes" id="UP000184694">
    <property type="component" value="Unassembled WGS sequence"/>
</dbReference>